<keyword evidence="2" id="KW-1185">Reference proteome</keyword>
<dbReference type="RefSeq" id="WP_242694611.1">
    <property type="nucleotide sequence ID" value="NZ_JADIJL010000006.1"/>
</dbReference>
<dbReference type="Proteomes" id="UP000247978">
    <property type="component" value="Unassembled WGS sequence"/>
</dbReference>
<accession>A0A2V3W325</accession>
<protein>
    <submittedName>
        <fullName evidence="1">Uncharacterized protein</fullName>
    </submittedName>
</protein>
<organism evidence="1 2">
    <name type="scientific">Pseudogracilibacillus auburnensis</name>
    <dbReference type="NCBI Taxonomy" id="1494959"/>
    <lineage>
        <taxon>Bacteria</taxon>
        <taxon>Bacillati</taxon>
        <taxon>Bacillota</taxon>
        <taxon>Bacilli</taxon>
        <taxon>Bacillales</taxon>
        <taxon>Bacillaceae</taxon>
        <taxon>Pseudogracilibacillus</taxon>
    </lineage>
</organism>
<proteinExistence type="predicted"/>
<dbReference type="AlphaFoldDB" id="A0A2V3W325"/>
<evidence type="ECO:0000313" key="2">
    <source>
        <dbReference type="Proteomes" id="UP000247978"/>
    </source>
</evidence>
<comment type="caution">
    <text evidence="1">The sequence shown here is derived from an EMBL/GenBank/DDBJ whole genome shotgun (WGS) entry which is preliminary data.</text>
</comment>
<gene>
    <name evidence="1" type="ORF">DFR56_107177</name>
</gene>
<evidence type="ECO:0000313" key="1">
    <source>
        <dbReference type="EMBL" id="PXW86655.1"/>
    </source>
</evidence>
<reference evidence="1 2" key="1">
    <citation type="submission" date="2018-05" db="EMBL/GenBank/DDBJ databases">
        <title>Genomic Encyclopedia of Type Strains, Phase IV (KMG-IV): sequencing the most valuable type-strain genomes for metagenomic binning, comparative biology and taxonomic classification.</title>
        <authorList>
            <person name="Goeker M."/>
        </authorList>
    </citation>
    <scope>NUCLEOTIDE SEQUENCE [LARGE SCALE GENOMIC DNA]</scope>
    <source>
        <strain evidence="1 2">DSM 28556</strain>
    </source>
</reference>
<sequence>MAGDKNKVIKAYMDEDDDKYVYIISKEDIILDRVRATLFWESEDDEKWAFNIFSKNFHELDIKYLIKKTENKKEEELIRKWIKLMEESNL</sequence>
<name>A0A2V3W325_9BACI</name>
<dbReference type="EMBL" id="QJJQ01000007">
    <property type="protein sequence ID" value="PXW86655.1"/>
    <property type="molecule type" value="Genomic_DNA"/>
</dbReference>